<dbReference type="RefSeq" id="WP_009575500.1">
    <property type="nucleotide sequence ID" value="NZ_AEIG01000027.1"/>
</dbReference>
<dbReference type="SUPFAM" id="SSF51556">
    <property type="entry name" value="Metallo-dependent hydrolases"/>
    <property type="match status" value="1"/>
</dbReference>
<accession>F3L188</accession>
<dbReference type="PANTHER" id="PTHR22642:SF2">
    <property type="entry name" value="PROTEIN LONG AFTER FAR-RED 3"/>
    <property type="match status" value="1"/>
</dbReference>
<name>F3L188_9GAMM</name>
<dbReference type="CDD" id="cd01300">
    <property type="entry name" value="YtcJ_like"/>
    <property type="match status" value="1"/>
</dbReference>
<dbReference type="SUPFAM" id="SSF51338">
    <property type="entry name" value="Composite domain of metallo-dependent hydrolases"/>
    <property type="match status" value="1"/>
</dbReference>
<dbReference type="Gene3D" id="3.10.310.70">
    <property type="match status" value="1"/>
</dbReference>
<keyword evidence="2" id="KW-1185">Reference proteome</keyword>
<protein>
    <submittedName>
        <fullName evidence="1">Uncharacterized protein</fullName>
    </submittedName>
</protein>
<evidence type="ECO:0000313" key="1">
    <source>
        <dbReference type="EMBL" id="EGG29914.1"/>
    </source>
</evidence>
<dbReference type="Gene3D" id="3.20.20.140">
    <property type="entry name" value="Metal-dependent hydrolases"/>
    <property type="match status" value="1"/>
</dbReference>
<organism evidence="1 2">
    <name type="scientific">Aequoribacter fuscus</name>
    <dbReference type="NCBI Taxonomy" id="2518989"/>
    <lineage>
        <taxon>Bacteria</taxon>
        <taxon>Pseudomonadati</taxon>
        <taxon>Pseudomonadota</taxon>
        <taxon>Gammaproteobacteria</taxon>
        <taxon>Cellvibrionales</taxon>
        <taxon>Halieaceae</taxon>
        <taxon>Aequoribacter</taxon>
    </lineage>
</organism>
<reference evidence="1 2" key="1">
    <citation type="journal article" date="2011" name="J. Bacteriol.">
        <title>Genome sequence of strain IMCC3088, a proteorhodopsin-containing marine bacterium belonging to the OM60/NOR5 clade.</title>
        <authorList>
            <person name="Jang Y."/>
            <person name="Oh H.M."/>
            <person name="Kang I."/>
            <person name="Lee K."/>
            <person name="Yang S.J."/>
            <person name="Cho J.C."/>
        </authorList>
    </citation>
    <scope>NUCLEOTIDE SEQUENCE [LARGE SCALE GENOMIC DNA]</scope>
    <source>
        <strain evidence="1 2">IMCC3088</strain>
    </source>
</reference>
<dbReference type="eggNOG" id="COG1574">
    <property type="taxonomic scope" value="Bacteria"/>
</dbReference>
<sequence length="567" mass="62463">MSKSTWALVALAFFGGLYVLFQMATRTPEPPAHQVFIDGTVLTMNAEAPIAQAISVRGDRIEAVGTTEDIMALVTDETEVHDLLGRTLLPGFIDAHGHFPGSGMYSLVANLSSPPVGDVIDMAMLIERLRAQAQSKAPGEWVIGLSYDDTAIAEQRHPTRLDLDKVSTEQPVVALHSSLHFATVNTKALELLGIDSTTPDPEGGVIVRDEQGRATGVLEENAMMSLMQEVLGFGAFEGFLMTKAAVKDYAQHGVTTANMGAASQEQMKGMRMMSNWGVIPQRLTVMPLQTENDEAITQGTFDEREWDTDRFDVVGFKIVADGSIQGYTGYLSHPYHVPYKGDADYRGYARVSREELFRQVREIFKHGYKVAIHTNGDASINDALDAIEAALREFPANDHRTILIHSQMSRLDQVERMARLGVTPSFFTAHVYFWGDRHRDIFMGPERAENISPSQWAIQNGVRFTTHLDTPVVPMRPLRAVSAMVNRLTSSGAVLGADQRTDVMTALRATTIDAAWQVGQEDRLGSIEPGKLADLVVLSGNPLENTDRVHELKVERTVIGGVTIYRR</sequence>
<dbReference type="AlphaFoldDB" id="F3L188"/>
<dbReference type="Pfam" id="PF07969">
    <property type="entry name" value="Amidohydro_3"/>
    <property type="match status" value="1"/>
</dbReference>
<gene>
    <name evidence="1" type="ORF">IMCC3088_1202</name>
</gene>
<evidence type="ECO:0000313" key="2">
    <source>
        <dbReference type="Proteomes" id="UP000005615"/>
    </source>
</evidence>
<dbReference type="InterPro" id="IPR011059">
    <property type="entry name" value="Metal-dep_hydrolase_composite"/>
</dbReference>
<dbReference type="EMBL" id="AEIG01000027">
    <property type="protein sequence ID" value="EGG29914.1"/>
    <property type="molecule type" value="Genomic_DNA"/>
</dbReference>
<dbReference type="OrthoDB" id="5734927at2"/>
<dbReference type="InterPro" id="IPR032466">
    <property type="entry name" value="Metal_Hydrolase"/>
</dbReference>
<comment type="caution">
    <text evidence="1">The sequence shown here is derived from an EMBL/GenBank/DDBJ whole genome shotgun (WGS) entry which is preliminary data.</text>
</comment>
<dbReference type="GO" id="GO:0016810">
    <property type="term" value="F:hydrolase activity, acting on carbon-nitrogen (but not peptide) bonds"/>
    <property type="evidence" value="ECO:0007669"/>
    <property type="project" value="InterPro"/>
</dbReference>
<proteinExistence type="predicted"/>
<dbReference type="Gene3D" id="2.30.40.10">
    <property type="entry name" value="Urease, subunit C, domain 1"/>
    <property type="match status" value="1"/>
</dbReference>
<dbReference type="InterPro" id="IPR033932">
    <property type="entry name" value="YtcJ-like"/>
</dbReference>
<dbReference type="STRING" id="2518989.IMCC3088_1202"/>
<dbReference type="Proteomes" id="UP000005615">
    <property type="component" value="Unassembled WGS sequence"/>
</dbReference>
<dbReference type="PANTHER" id="PTHR22642">
    <property type="entry name" value="IMIDAZOLONEPROPIONASE"/>
    <property type="match status" value="1"/>
</dbReference>
<dbReference type="InterPro" id="IPR013108">
    <property type="entry name" value="Amidohydro_3"/>
</dbReference>